<sequence length="2478" mass="271089">MPIAVVAMNCRFPGDADGPEKFWDLLMEKRDAWSPIPEDRFNASSFYQPTIGSGGTFRTKGAYFLKGDVGRFDPSFFNITESEAAAIDPQQRLQLECAFEAFEAASMPLRKLRGSKTAVFTGTFNHDYEIMQFRDPDNMAHYHSTGNQVVAANRLAYFFDFKGPSLTLDTACSSSSNALHLACQCIKAGEADQALVSGGTLILDPDPMIGMNNLEFFSPDGRSYAFDCRGSGYGRGEGVACLVLKPLHAAIAAGDPIRAVIRGTAANQNGRTSGITLPDANAQVAVGLTAYESCGLDPKDTMYVEAHGTGTAAGDPLEVEAIGRIFGTSKIQGTKTVVGSVKTNIGHLEPVSGLAGLMKSILILEKGIIPPNLLLQKVNPKLQLEKWNVRIPTEAEPWLNGIPRRISVNNLGVGGSNVHVILESYESYCQSTRQRPLAPRKDSKDLTWSKSRTNKHRLFTLSAMTEHSCKKRVQALKSYCESRSDQHFDSLAYTLSKRWDGFPWRWSVSASSMQELIEKMDDPACAPKQASQTPKVGFVFAGQGAQWYAMGRELMGSYPAFMKTMLSADRIYRDLGADWSLIEELNRDKKTSRVDEAAIGQPLSTALQVALVDLLKSWNTNPDCVIGHSSGEIAAAYAAGALSLDHALAVAYFRGLHTSKMQTLEGAPDGAMMAAGLSVEQADTEISRLPSELSSKMGVACVNSPSSVTVSGNRQALLAFKDGLDERGIFTRMLKVNVAYHSSDMNLIADGYLKAIAHCLPNESATNVAFWSSVRESCIPTSELKPEYWIENLVSQVKFCQGLGKMAKETSGLGQVIEVSPHSVLEGPVKQTLGKQSSVSYTSVLKRENNAVQTALKSVQKMLEAGVPVDVENATLTLMDEKTGLLMDLPQYSWDHSVRYWHSSAVTTRHIRRAFPYHELLGSKVPQVTSLEPQWRNILKLSELDWLSDHRVNENIIFPGAGYLAIAMQAFYQHYIEKGFRPAQPKFLELRDIHFERGLLLDDPKAEVEIVCYLRPVFENARESADSRYEFRVVSCSDHTTWQKHCRGTIVAVQRSEIPEGCEVQENGVDGHSVTPLDRKEAYKKLEKIGLNYGPTFRTLTDGSIDGDKFLGHVRQAKEHVINNHSPYIVHPATLDGLFQSMVVPHLYNDSCQTTMVPTSIERMTVSCGNSENVDPTMLLVRGTSHFVGKSALNASASAAKVGGSHEASIQIEDFAAVVLEAELDNDDTQDHGCYHLEWVQDPAMFDPQAIQAFCEQATAPEKPAANNPLYHKAAVHFYKNAMSKVGSVDKVQAEHLKHLWAYMEKVVAANKTLASESFEVDDLKEDTVEAKMLKRMGVALDGVLSGETDALALMLEDDLLYKYYSGEWVDYYYVQMSAYMRLLAHKNPAVKMLEIGAGTGGTTLQLLKAMPVQQGFSYDFTDISSGFFIRAKETLQQWSDSIKYQKLDIEQDPVGQGFEEAKYDLIVASNVLHATKNIRTTLTNARKLLKPGGQLMLLEVTQPPSYMHLVFGCLSGWWLGSADNRTEGPCLNGASWLKILKEVGFSSAACTPDAEANIDSTMSVIIATADCEPAPTSTTTPFAIISGPEKNLVDATVLQGIIQTAFSASCEVFDWKDNVPAGKICIFAGSSTPSVLTSGNEADFKRFQKILCSSSGAVFLTSGATGDKGLPTSAVLAGLSRTIRSENNEDNDDMKYITIDIESPEDITLVSSIIGESFMGDSKETEFAIRNQTISIPRVLPETALGDFLSTGAIEEMRPIDPTHGAVKLDFRTPGYLETLRFVPDDLMDGPLNPDEIQIAVKAAGVNFRHVLYALGKFSAAEYAARPAGECSGVVMAVGDNVKDQFQVGDRVVTSGIFNAFTTAVRCPAISSRRIPDSMDFVTAAQFPLTYITAWFSLVNLAHIKKGDNVLIHSGTGAVGQAAITMCQYFEANCYVTCGNDEKKAFLVERFGLPEENIFSSKDYQFVRGILKQTNGKGVDIILNSLSGEFIPESCRCLATFGRFVEIGKNDILGRSKLDMGIFNGSTSFIALDLSRVYELDKVTIGELLQKMIDMLSDGTLKKAFPLHVRSFNDTADAFRYMSTGKHIGKMVLDMDAQTDIKANQSPQVTFPDYGSKVIQGSGTYIISGGLGGLGREICKWMAKQDSVHLVALSRSKAPSQAAQGLMAELKEHGATLHIMTCDVGDEDQVKQAIEKCKKTLPPIRGVVQGAMVLRDCPFENMAPDQFHEVVRPKVQGTQYLVKYLPPSSLDFFVMLSSVVGIIGGPSQGNYVAASTFQDSYARHLTSIGEPVTSLDLGWIQGAGYVEENAVASAFVSKNGMKPVPLDNFFQALAYAIKHKPTTPERSQIMVGLSHTLNNRFLRVPRFSFLQVRQSLSTGTSAAGPTATQSFQQSLKTCKSYEAAITFISQKLLEKVSTLMAIPLSNLKLEASVSDYGIDSLIAIEIRNWMRQELGCNLGTFEILGSTSIFNLGELAG</sequence>
<dbReference type="SMART" id="SM00827">
    <property type="entry name" value="PKS_AT"/>
    <property type="match status" value="1"/>
</dbReference>
<feature type="domain" description="PKS/mFAS DH" evidence="11">
    <location>
        <begin position="918"/>
        <end position="1226"/>
    </location>
</feature>
<evidence type="ECO:0000256" key="3">
    <source>
        <dbReference type="ARBA" id="ARBA00022679"/>
    </source>
</evidence>
<dbReference type="SUPFAM" id="SSF50129">
    <property type="entry name" value="GroES-like"/>
    <property type="match status" value="1"/>
</dbReference>
<dbReference type="FunFam" id="3.40.50.720:FF:000209">
    <property type="entry name" value="Polyketide synthase Pks12"/>
    <property type="match status" value="1"/>
</dbReference>
<dbReference type="Gene3D" id="3.10.129.110">
    <property type="entry name" value="Polyketide synthase dehydratase"/>
    <property type="match status" value="1"/>
</dbReference>
<dbReference type="InterPro" id="IPR050091">
    <property type="entry name" value="PKS_NRPS_Biosynth_Enz"/>
</dbReference>
<dbReference type="SMART" id="SM00829">
    <property type="entry name" value="PKS_ER"/>
    <property type="match status" value="1"/>
</dbReference>
<dbReference type="GO" id="GO:0004315">
    <property type="term" value="F:3-oxoacyl-[acyl-carrier-protein] synthase activity"/>
    <property type="evidence" value="ECO:0007669"/>
    <property type="project" value="InterPro"/>
</dbReference>
<dbReference type="InterPro" id="IPR036736">
    <property type="entry name" value="ACP-like_sf"/>
</dbReference>
<dbReference type="InterPro" id="IPR029063">
    <property type="entry name" value="SAM-dependent_MTases_sf"/>
</dbReference>
<dbReference type="InterPro" id="IPR006162">
    <property type="entry name" value="Ppantetheine_attach_site"/>
</dbReference>
<dbReference type="GO" id="GO:1901336">
    <property type="term" value="P:lactone biosynthetic process"/>
    <property type="evidence" value="ECO:0007669"/>
    <property type="project" value="UniProtKB-ARBA"/>
</dbReference>
<evidence type="ECO:0000256" key="4">
    <source>
        <dbReference type="ARBA" id="ARBA00022857"/>
    </source>
</evidence>
<dbReference type="PROSITE" id="PS50075">
    <property type="entry name" value="CARRIER"/>
    <property type="match status" value="1"/>
</dbReference>
<dbReference type="SUPFAM" id="SSF47336">
    <property type="entry name" value="ACP-like"/>
    <property type="match status" value="1"/>
</dbReference>
<dbReference type="Pfam" id="PF13602">
    <property type="entry name" value="ADH_zinc_N_2"/>
    <property type="match status" value="1"/>
</dbReference>
<dbReference type="PROSITE" id="PS52004">
    <property type="entry name" value="KS3_2"/>
    <property type="match status" value="1"/>
</dbReference>
<dbReference type="InterPro" id="IPR036291">
    <property type="entry name" value="NAD(P)-bd_dom_sf"/>
</dbReference>
<dbReference type="PROSITE" id="PS00012">
    <property type="entry name" value="PHOSPHOPANTETHEINE"/>
    <property type="match status" value="1"/>
</dbReference>
<feature type="active site" description="Proton donor; for dehydratase activity" evidence="8">
    <location>
        <position position="1136"/>
    </location>
</feature>
<dbReference type="InterPro" id="IPR049551">
    <property type="entry name" value="PKS_DH_C"/>
</dbReference>
<dbReference type="InterPro" id="IPR014043">
    <property type="entry name" value="Acyl_transferase_dom"/>
</dbReference>
<feature type="region of interest" description="N-terminal hotdog fold" evidence="8">
    <location>
        <begin position="918"/>
        <end position="1057"/>
    </location>
</feature>
<dbReference type="SMART" id="SM00826">
    <property type="entry name" value="PKS_DH"/>
    <property type="match status" value="1"/>
</dbReference>
<dbReference type="SMART" id="SM00822">
    <property type="entry name" value="PKS_KR"/>
    <property type="match status" value="1"/>
</dbReference>
<dbReference type="OrthoDB" id="329835at2759"/>
<evidence type="ECO:0000256" key="7">
    <source>
        <dbReference type="ARBA" id="ARBA00023315"/>
    </source>
</evidence>
<dbReference type="Pfam" id="PF16197">
    <property type="entry name" value="KAsynt_C_assoc"/>
    <property type="match status" value="1"/>
</dbReference>
<dbReference type="EMBL" id="ML977150">
    <property type="protein sequence ID" value="KAF1988100.1"/>
    <property type="molecule type" value="Genomic_DNA"/>
</dbReference>
<dbReference type="InterPro" id="IPR001227">
    <property type="entry name" value="Ac_transferase_dom_sf"/>
</dbReference>
<dbReference type="PANTHER" id="PTHR43775">
    <property type="entry name" value="FATTY ACID SYNTHASE"/>
    <property type="match status" value="1"/>
</dbReference>
<feature type="domain" description="Carrier" evidence="9">
    <location>
        <begin position="2404"/>
        <end position="2478"/>
    </location>
</feature>
<proteinExistence type="predicted"/>
<evidence type="ECO:0000259" key="10">
    <source>
        <dbReference type="PROSITE" id="PS52004"/>
    </source>
</evidence>
<keyword evidence="4" id="KW-0521">NADP</keyword>
<evidence type="ECO:0000313" key="13">
    <source>
        <dbReference type="Proteomes" id="UP000800041"/>
    </source>
</evidence>
<dbReference type="InterPro" id="IPR016036">
    <property type="entry name" value="Malonyl_transacylase_ACP-bd"/>
</dbReference>
<dbReference type="Pfam" id="PF23297">
    <property type="entry name" value="ACP_SdgA_C"/>
    <property type="match status" value="1"/>
</dbReference>
<dbReference type="InterPro" id="IPR011032">
    <property type="entry name" value="GroES-like_sf"/>
</dbReference>
<dbReference type="Gene3D" id="3.30.70.3290">
    <property type="match status" value="1"/>
</dbReference>
<dbReference type="Gene3D" id="1.10.1200.10">
    <property type="entry name" value="ACP-like"/>
    <property type="match status" value="1"/>
</dbReference>
<dbReference type="InterPro" id="IPR014030">
    <property type="entry name" value="Ketoacyl_synth_N"/>
</dbReference>
<reference evidence="12" key="1">
    <citation type="journal article" date="2020" name="Stud. Mycol.">
        <title>101 Dothideomycetes genomes: a test case for predicting lifestyles and emergence of pathogens.</title>
        <authorList>
            <person name="Haridas S."/>
            <person name="Albert R."/>
            <person name="Binder M."/>
            <person name="Bloem J."/>
            <person name="Labutti K."/>
            <person name="Salamov A."/>
            <person name="Andreopoulos B."/>
            <person name="Baker S."/>
            <person name="Barry K."/>
            <person name="Bills G."/>
            <person name="Bluhm B."/>
            <person name="Cannon C."/>
            <person name="Castanera R."/>
            <person name="Culley D."/>
            <person name="Daum C."/>
            <person name="Ezra D."/>
            <person name="Gonzalez J."/>
            <person name="Henrissat B."/>
            <person name="Kuo A."/>
            <person name="Liang C."/>
            <person name="Lipzen A."/>
            <person name="Lutzoni F."/>
            <person name="Magnuson J."/>
            <person name="Mondo S."/>
            <person name="Nolan M."/>
            <person name="Ohm R."/>
            <person name="Pangilinan J."/>
            <person name="Park H.-J."/>
            <person name="Ramirez L."/>
            <person name="Alfaro M."/>
            <person name="Sun H."/>
            <person name="Tritt A."/>
            <person name="Yoshinaga Y."/>
            <person name="Zwiers L.-H."/>
            <person name="Turgeon B."/>
            <person name="Goodwin S."/>
            <person name="Spatafora J."/>
            <person name="Crous P."/>
            <person name="Grigoriev I."/>
        </authorList>
    </citation>
    <scope>NUCLEOTIDE SEQUENCE</scope>
    <source>
        <strain evidence="12">CBS 113979</strain>
    </source>
</reference>
<dbReference type="InterPro" id="IPR042104">
    <property type="entry name" value="PKS_dehydratase_sf"/>
</dbReference>
<dbReference type="Gene3D" id="3.40.366.10">
    <property type="entry name" value="Malonyl-Coenzyme A Acyl Carrier Protein, domain 2"/>
    <property type="match status" value="1"/>
</dbReference>
<dbReference type="SUPFAM" id="SSF53901">
    <property type="entry name" value="Thiolase-like"/>
    <property type="match status" value="1"/>
</dbReference>
<dbReference type="GO" id="GO:0006633">
    <property type="term" value="P:fatty acid biosynthetic process"/>
    <property type="evidence" value="ECO:0007669"/>
    <property type="project" value="InterPro"/>
</dbReference>
<dbReference type="Gene3D" id="3.40.47.10">
    <property type="match status" value="1"/>
</dbReference>
<dbReference type="Gene3D" id="3.90.180.10">
    <property type="entry name" value="Medium-chain alcohol dehydrogenases, catalytic domain"/>
    <property type="match status" value="1"/>
</dbReference>
<feature type="domain" description="Ketosynthase family 3 (KS3)" evidence="10">
    <location>
        <begin position="1"/>
        <end position="424"/>
    </location>
</feature>
<keyword evidence="6" id="KW-0511">Multifunctional enzyme</keyword>
<keyword evidence="3" id="KW-0808">Transferase</keyword>
<feature type="active site" description="Proton acceptor; for dehydratase activity" evidence="8">
    <location>
        <position position="950"/>
    </location>
</feature>
<name>A0A6G1H502_9PEZI</name>
<dbReference type="Pfam" id="PF00698">
    <property type="entry name" value="Acyl_transf_1"/>
    <property type="match status" value="1"/>
</dbReference>
<dbReference type="InterPro" id="IPR013217">
    <property type="entry name" value="Methyltransf_12"/>
</dbReference>
<evidence type="ECO:0000313" key="12">
    <source>
        <dbReference type="EMBL" id="KAF1988100.1"/>
    </source>
</evidence>
<keyword evidence="5" id="KW-0560">Oxidoreductase</keyword>
<dbReference type="InterPro" id="IPR016035">
    <property type="entry name" value="Acyl_Trfase/lysoPLipase"/>
</dbReference>
<feature type="region of interest" description="C-terminal hotdog fold" evidence="8">
    <location>
        <begin position="1074"/>
        <end position="1226"/>
    </location>
</feature>
<dbReference type="Gene3D" id="3.40.50.720">
    <property type="entry name" value="NAD(P)-binding Rossmann-like Domain"/>
    <property type="match status" value="2"/>
</dbReference>
<keyword evidence="13" id="KW-1185">Reference proteome</keyword>
<dbReference type="InterPro" id="IPR020843">
    <property type="entry name" value="ER"/>
</dbReference>
<dbReference type="Pfam" id="PF08240">
    <property type="entry name" value="ADH_N"/>
    <property type="match status" value="1"/>
</dbReference>
<dbReference type="InterPro" id="IPR020841">
    <property type="entry name" value="PKS_Beta-ketoAc_synthase_dom"/>
</dbReference>
<dbReference type="CDD" id="cd02440">
    <property type="entry name" value="AdoMet_MTases"/>
    <property type="match status" value="1"/>
</dbReference>
<dbReference type="Pfam" id="PF02801">
    <property type="entry name" value="Ketoacyl-synt_C"/>
    <property type="match status" value="1"/>
</dbReference>
<keyword evidence="7" id="KW-0012">Acyltransferase</keyword>
<keyword evidence="1" id="KW-0596">Phosphopantetheine</keyword>
<dbReference type="PANTHER" id="PTHR43775:SF29">
    <property type="entry name" value="ASPERFURANONE POLYKETIDE SYNTHASE AFOG-RELATED"/>
    <property type="match status" value="1"/>
</dbReference>
<dbReference type="InterPro" id="IPR018201">
    <property type="entry name" value="Ketoacyl_synth_AS"/>
</dbReference>
<keyword evidence="2" id="KW-0597">Phosphoprotein</keyword>
<dbReference type="SUPFAM" id="SSF55048">
    <property type="entry name" value="Probable ACP-binding domain of malonyl-CoA ACP transacylase"/>
    <property type="match status" value="1"/>
</dbReference>
<evidence type="ECO:0000256" key="6">
    <source>
        <dbReference type="ARBA" id="ARBA00023268"/>
    </source>
</evidence>
<dbReference type="PROSITE" id="PS00606">
    <property type="entry name" value="KS3_1"/>
    <property type="match status" value="1"/>
</dbReference>
<dbReference type="Pfam" id="PF14765">
    <property type="entry name" value="PS-DH"/>
    <property type="match status" value="1"/>
</dbReference>
<dbReference type="Gene3D" id="3.40.50.150">
    <property type="entry name" value="Vaccinia Virus protein VP39"/>
    <property type="match status" value="1"/>
</dbReference>
<evidence type="ECO:0000256" key="1">
    <source>
        <dbReference type="ARBA" id="ARBA00022450"/>
    </source>
</evidence>
<dbReference type="CDD" id="cd00833">
    <property type="entry name" value="PKS"/>
    <property type="match status" value="1"/>
</dbReference>
<dbReference type="SUPFAM" id="SSF52151">
    <property type="entry name" value="FabD/lysophospholipase-like"/>
    <property type="match status" value="1"/>
</dbReference>
<dbReference type="InterPro" id="IPR013154">
    <property type="entry name" value="ADH-like_N"/>
</dbReference>
<organism evidence="12 13">
    <name type="scientific">Aulographum hederae CBS 113979</name>
    <dbReference type="NCBI Taxonomy" id="1176131"/>
    <lineage>
        <taxon>Eukaryota</taxon>
        <taxon>Fungi</taxon>
        <taxon>Dikarya</taxon>
        <taxon>Ascomycota</taxon>
        <taxon>Pezizomycotina</taxon>
        <taxon>Dothideomycetes</taxon>
        <taxon>Pleosporomycetidae</taxon>
        <taxon>Aulographales</taxon>
        <taxon>Aulographaceae</taxon>
    </lineage>
</organism>
<dbReference type="GO" id="GO:0016491">
    <property type="term" value="F:oxidoreductase activity"/>
    <property type="evidence" value="ECO:0007669"/>
    <property type="project" value="UniProtKB-KW"/>
</dbReference>
<evidence type="ECO:0000259" key="11">
    <source>
        <dbReference type="PROSITE" id="PS52019"/>
    </source>
</evidence>
<dbReference type="GO" id="GO:0031177">
    <property type="term" value="F:phosphopantetheine binding"/>
    <property type="evidence" value="ECO:0007669"/>
    <property type="project" value="InterPro"/>
</dbReference>
<evidence type="ECO:0000256" key="2">
    <source>
        <dbReference type="ARBA" id="ARBA00022553"/>
    </source>
</evidence>
<evidence type="ECO:0000256" key="8">
    <source>
        <dbReference type="PROSITE-ProRule" id="PRU01363"/>
    </source>
</evidence>
<gene>
    <name evidence="12" type="ORF">K402DRAFT_300584</name>
</gene>
<dbReference type="InterPro" id="IPR020806">
    <property type="entry name" value="PKS_PP-bd"/>
</dbReference>
<evidence type="ECO:0000256" key="5">
    <source>
        <dbReference type="ARBA" id="ARBA00023002"/>
    </source>
</evidence>
<dbReference type="CDD" id="cd05195">
    <property type="entry name" value="enoyl_red"/>
    <property type="match status" value="1"/>
</dbReference>
<dbReference type="GO" id="GO:0044550">
    <property type="term" value="P:secondary metabolite biosynthetic process"/>
    <property type="evidence" value="ECO:0007669"/>
    <property type="project" value="TreeGrafter"/>
</dbReference>
<dbReference type="SMART" id="SM00825">
    <property type="entry name" value="PKS_KS"/>
    <property type="match status" value="1"/>
</dbReference>
<dbReference type="InterPro" id="IPR057326">
    <property type="entry name" value="KR_dom"/>
</dbReference>
<dbReference type="Pfam" id="PF21089">
    <property type="entry name" value="PKS_DH_N"/>
    <property type="match status" value="1"/>
</dbReference>
<dbReference type="SUPFAM" id="SSF51735">
    <property type="entry name" value="NAD(P)-binding Rossmann-fold domains"/>
    <property type="match status" value="2"/>
</dbReference>
<dbReference type="InterPro" id="IPR032821">
    <property type="entry name" value="PKS_assoc"/>
</dbReference>
<evidence type="ECO:0000259" key="9">
    <source>
        <dbReference type="PROSITE" id="PS50075"/>
    </source>
</evidence>
<dbReference type="Pfam" id="PF08659">
    <property type="entry name" value="KR"/>
    <property type="match status" value="1"/>
</dbReference>
<dbReference type="PROSITE" id="PS52019">
    <property type="entry name" value="PKS_MFAS_DH"/>
    <property type="match status" value="1"/>
</dbReference>
<dbReference type="InterPro" id="IPR009081">
    <property type="entry name" value="PP-bd_ACP"/>
</dbReference>
<dbReference type="InterPro" id="IPR013968">
    <property type="entry name" value="PKS_KR"/>
</dbReference>
<dbReference type="InterPro" id="IPR049900">
    <property type="entry name" value="PKS_mFAS_DH"/>
</dbReference>
<accession>A0A6G1H502</accession>
<dbReference type="InterPro" id="IPR049552">
    <property type="entry name" value="PKS_DH_N"/>
</dbReference>
<dbReference type="Pfam" id="PF08242">
    <property type="entry name" value="Methyltransf_12"/>
    <property type="match status" value="1"/>
</dbReference>
<dbReference type="SMART" id="SM00823">
    <property type="entry name" value="PKS_PP"/>
    <property type="match status" value="1"/>
</dbReference>
<dbReference type="InterPro" id="IPR020807">
    <property type="entry name" value="PKS_DH"/>
</dbReference>
<dbReference type="InterPro" id="IPR016039">
    <property type="entry name" value="Thiolase-like"/>
</dbReference>
<dbReference type="Proteomes" id="UP000800041">
    <property type="component" value="Unassembled WGS sequence"/>
</dbReference>
<dbReference type="InterPro" id="IPR014031">
    <property type="entry name" value="Ketoacyl_synth_C"/>
</dbReference>
<dbReference type="GO" id="GO:0004312">
    <property type="term" value="F:fatty acid synthase activity"/>
    <property type="evidence" value="ECO:0007669"/>
    <property type="project" value="TreeGrafter"/>
</dbReference>
<dbReference type="SUPFAM" id="SSF53335">
    <property type="entry name" value="S-adenosyl-L-methionine-dependent methyltransferases"/>
    <property type="match status" value="1"/>
</dbReference>
<feature type="non-terminal residue" evidence="12">
    <location>
        <position position="2478"/>
    </location>
</feature>
<protein>
    <submittedName>
        <fullName evidence="12">Ketoacyl-synt-domain-containing protein</fullName>
    </submittedName>
</protein>
<dbReference type="Pfam" id="PF00109">
    <property type="entry name" value="ketoacyl-synt"/>
    <property type="match status" value="1"/>
</dbReference>